<comment type="catalytic activity">
    <reaction evidence="19">
        <text>L-threonyl-[protein] + ATP = O-phospho-L-threonyl-[protein] + ADP + H(+)</text>
        <dbReference type="Rhea" id="RHEA:46608"/>
        <dbReference type="Rhea" id="RHEA-COMP:11060"/>
        <dbReference type="Rhea" id="RHEA-COMP:11605"/>
        <dbReference type="ChEBI" id="CHEBI:15378"/>
        <dbReference type="ChEBI" id="CHEBI:30013"/>
        <dbReference type="ChEBI" id="CHEBI:30616"/>
        <dbReference type="ChEBI" id="CHEBI:61977"/>
        <dbReference type="ChEBI" id="CHEBI:456216"/>
        <dbReference type="EC" id="2.7.11.1"/>
    </reaction>
</comment>
<evidence type="ECO:0000256" key="5">
    <source>
        <dbReference type="ARBA" id="ARBA00022527"/>
    </source>
</evidence>
<dbReference type="PROSITE" id="PS50011">
    <property type="entry name" value="PROTEIN_KINASE_DOM"/>
    <property type="match status" value="1"/>
</dbReference>
<sequence length="712" mass="78625">MKSSLKSSLLLFQIFLFSFLPLKIRASPRTQAEALIQWKSSLFFSPPSLNSWSTDNIGNLCNWTSINCDSSMGMVSQINLSSASITGSLAQFNFTPFSNLTLFDLHNNSLVGSIPPAIGSLSKLTYLDLSNNGLVNIVPIEIGQLTELQYLSLFNNSLNGSIPYQVSHLQKVWYLDLGWNYLTDPDSSKFLDMPSLIHLGFSNDALISVFPPFITNCPNLTFLDLSINSLIGPIPESVFTNLGKLEAFNLSHNSFQGPLSPNFSRLFNLVALELGANQFSGPIPDLKGLTSLETLNVSHNHLFGRIPSSLSNVSSLHTFDFSYNELTGPIPAGGQFQNTSSEAFVGNSGLCGNVDGLTPCSLSSNNSKPNKINTKILIAILVPLWALLVLISIAVMILLRYGYNKLHDEEAKSSKTSKSFETMIWGRERKVTYGEIVRATEDFDDNYCIGKGGFGRVYKVLLSRDQAVAVKKLNIKDSSDIPATNRQSFGNEIRVLTEIRHRNITKLYGFCSTRGCMYLVYDYVERGSSRDLLYGFGGVDLGWAQRVRIVQGFAHALAYLHHDCSPPIVHGHISLNNILLDSGLNARLCFDTPRLLGPNCSNYTIVSGSYDYTQAPEIALAMRGTDKCDVYSFGVVALEVMMGRHPRELLDSENNELLVQKVLDPRLPFPTGQIKEEVVFVVKIGLACTRKVPESRPTMLFVAQELSARTQA</sequence>
<dbReference type="EMBL" id="BPVZ01000001">
    <property type="protein sequence ID" value="GKU86246.1"/>
    <property type="molecule type" value="Genomic_DNA"/>
</dbReference>
<dbReference type="PANTHER" id="PTHR48053:SF32">
    <property type="entry name" value="LEUCINE RICH REPEAT FAMILY PROTEIN, EXPRESSED"/>
    <property type="match status" value="1"/>
</dbReference>
<comment type="catalytic activity">
    <reaction evidence="20">
        <text>L-seryl-[protein] + ATP = O-phospho-L-seryl-[protein] + ADP + H(+)</text>
        <dbReference type="Rhea" id="RHEA:17989"/>
        <dbReference type="Rhea" id="RHEA-COMP:9863"/>
        <dbReference type="Rhea" id="RHEA-COMP:11604"/>
        <dbReference type="ChEBI" id="CHEBI:15378"/>
        <dbReference type="ChEBI" id="CHEBI:29999"/>
        <dbReference type="ChEBI" id="CHEBI:30616"/>
        <dbReference type="ChEBI" id="CHEBI:83421"/>
        <dbReference type="ChEBI" id="CHEBI:456216"/>
        <dbReference type="EC" id="2.7.11.1"/>
    </reaction>
</comment>
<dbReference type="Pfam" id="PF13855">
    <property type="entry name" value="LRR_8"/>
    <property type="match status" value="1"/>
</dbReference>
<evidence type="ECO:0000256" key="9">
    <source>
        <dbReference type="ARBA" id="ARBA00022692"/>
    </source>
</evidence>
<evidence type="ECO:0000313" key="25">
    <source>
        <dbReference type="EMBL" id="GKU86246.1"/>
    </source>
</evidence>
<dbReference type="PRINTS" id="PR00019">
    <property type="entry name" value="LEURICHRPT"/>
</dbReference>
<evidence type="ECO:0000256" key="21">
    <source>
        <dbReference type="PROSITE-ProRule" id="PRU10141"/>
    </source>
</evidence>
<keyword evidence="12 21" id="KW-0547">Nucleotide-binding</keyword>
<gene>
    <name evidence="25" type="ORF">SLEP1_g795</name>
</gene>
<comment type="similarity">
    <text evidence="3">Belongs to the RLP family.</text>
</comment>
<keyword evidence="18" id="KW-0325">Glycoprotein</keyword>
<dbReference type="InterPro" id="IPR032675">
    <property type="entry name" value="LRR_dom_sf"/>
</dbReference>
<evidence type="ECO:0000256" key="15">
    <source>
        <dbReference type="ARBA" id="ARBA00022989"/>
    </source>
</evidence>
<dbReference type="Proteomes" id="UP001054252">
    <property type="component" value="Unassembled WGS sequence"/>
</dbReference>
<feature type="transmembrane region" description="Helical" evidence="22">
    <location>
        <begin position="376"/>
        <end position="399"/>
    </location>
</feature>
<dbReference type="Pfam" id="PF00069">
    <property type="entry name" value="Pkinase"/>
    <property type="match status" value="1"/>
</dbReference>
<name>A0AAV5HGF9_9ROSI</name>
<dbReference type="SUPFAM" id="SSF56112">
    <property type="entry name" value="Protein kinase-like (PK-like)"/>
    <property type="match status" value="1"/>
</dbReference>
<evidence type="ECO:0000256" key="18">
    <source>
        <dbReference type="ARBA" id="ARBA00023180"/>
    </source>
</evidence>
<evidence type="ECO:0000256" key="2">
    <source>
        <dbReference type="ARBA" id="ARBA00004479"/>
    </source>
</evidence>
<comment type="caution">
    <text evidence="25">The sequence shown here is derived from an EMBL/GenBank/DDBJ whole genome shotgun (WGS) entry which is preliminary data.</text>
</comment>
<keyword evidence="5" id="KW-0723">Serine/threonine-protein kinase</keyword>
<keyword evidence="14 21" id="KW-0067">ATP-binding</keyword>
<organism evidence="25 26">
    <name type="scientific">Rubroshorea leprosula</name>
    <dbReference type="NCBI Taxonomy" id="152421"/>
    <lineage>
        <taxon>Eukaryota</taxon>
        <taxon>Viridiplantae</taxon>
        <taxon>Streptophyta</taxon>
        <taxon>Embryophyta</taxon>
        <taxon>Tracheophyta</taxon>
        <taxon>Spermatophyta</taxon>
        <taxon>Magnoliopsida</taxon>
        <taxon>eudicotyledons</taxon>
        <taxon>Gunneridae</taxon>
        <taxon>Pentapetalae</taxon>
        <taxon>rosids</taxon>
        <taxon>malvids</taxon>
        <taxon>Malvales</taxon>
        <taxon>Dipterocarpaceae</taxon>
        <taxon>Rubroshorea</taxon>
    </lineage>
</organism>
<keyword evidence="17" id="KW-0675">Receptor</keyword>
<dbReference type="PROSITE" id="PS51450">
    <property type="entry name" value="LRR"/>
    <property type="match status" value="1"/>
</dbReference>
<evidence type="ECO:0000256" key="22">
    <source>
        <dbReference type="SAM" id="Phobius"/>
    </source>
</evidence>
<dbReference type="Gene3D" id="3.30.200.20">
    <property type="entry name" value="Phosphorylase Kinase, domain 1"/>
    <property type="match status" value="1"/>
</dbReference>
<evidence type="ECO:0000256" key="19">
    <source>
        <dbReference type="ARBA" id="ARBA00047899"/>
    </source>
</evidence>
<evidence type="ECO:0000256" key="3">
    <source>
        <dbReference type="ARBA" id="ARBA00009592"/>
    </source>
</evidence>
<dbReference type="GO" id="GO:0004674">
    <property type="term" value="F:protein serine/threonine kinase activity"/>
    <property type="evidence" value="ECO:0007669"/>
    <property type="project" value="UniProtKB-KW"/>
</dbReference>
<keyword evidence="13" id="KW-0418">Kinase</keyword>
<dbReference type="Pfam" id="PF08263">
    <property type="entry name" value="LRRNT_2"/>
    <property type="match status" value="1"/>
</dbReference>
<keyword evidence="15 22" id="KW-1133">Transmembrane helix</keyword>
<evidence type="ECO:0000256" key="7">
    <source>
        <dbReference type="ARBA" id="ARBA00022614"/>
    </source>
</evidence>
<evidence type="ECO:0000256" key="14">
    <source>
        <dbReference type="ARBA" id="ARBA00022840"/>
    </source>
</evidence>
<keyword evidence="8" id="KW-0808">Transferase</keyword>
<dbReference type="InterPro" id="IPR017441">
    <property type="entry name" value="Protein_kinase_ATP_BS"/>
</dbReference>
<dbReference type="PROSITE" id="PS00107">
    <property type="entry name" value="PROTEIN_KINASE_ATP"/>
    <property type="match status" value="1"/>
</dbReference>
<dbReference type="GO" id="GO:0005524">
    <property type="term" value="F:ATP binding"/>
    <property type="evidence" value="ECO:0007669"/>
    <property type="project" value="UniProtKB-UniRule"/>
</dbReference>
<keyword evidence="9 22" id="KW-0812">Transmembrane</keyword>
<dbReference type="InterPro" id="IPR051716">
    <property type="entry name" value="Plant_RL_S/T_kinase"/>
</dbReference>
<dbReference type="InterPro" id="IPR001611">
    <property type="entry name" value="Leu-rich_rpt"/>
</dbReference>
<evidence type="ECO:0000256" key="20">
    <source>
        <dbReference type="ARBA" id="ARBA00048679"/>
    </source>
</evidence>
<reference evidence="25 26" key="1">
    <citation type="journal article" date="2021" name="Commun. Biol.">
        <title>The genome of Shorea leprosula (Dipterocarpaceae) highlights the ecological relevance of drought in aseasonal tropical rainforests.</title>
        <authorList>
            <person name="Ng K.K.S."/>
            <person name="Kobayashi M.J."/>
            <person name="Fawcett J.A."/>
            <person name="Hatakeyama M."/>
            <person name="Paape T."/>
            <person name="Ng C.H."/>
            <person name="Ang C.C."/>
            <person name="Tnah L.H."/>
            <person name="Lee C.T."/>
            <person name="Nishiyama T."/>
            <person name="Sese J."/>
            <person name="O'Brien M.J."/>
            <person name="Copetti D."/>
            <person name="Mohd Noor M.I."/>
            <person name="Ong R.C."/>
            <person name="Putra M."/>
            <person name="Sireger I.Z."/>
            <person name="Indrioko S."/>
            <person name="Kosugi Y."/>
            <person name="Izuno A."/>
            <person name="Isagi Y."/>
            <person name="Lee S.L."/>
            <person name="Shimizu K.K."/>
        </authorList>
    </citation>
    <scope>NUCLEOTIDE SEQUENCE [LARGE SCALE GENOMIC DNA]</scope>
    <source>
        <strain evidence="25">214</strain>
    </source>
</reference>
<dbReference type="InterPro" id="IPR000719">
    <property type="entry name" value="Prot_kinase_dom"/>
</dbReference>
<evidence type="ECO:0000313" key="26">
    <source>
        <dbReference type="Proteomes" id="UP001054252"/>
    </source>
</evidence>
<feature type="binding site" evidence="21">
    <location>
        <position position="472"/>
    </location>
    <ligand>
        <name>ATP</name>
        <dbReference type="ChEBI" id="CHEBI:30616"/>
    </ligand>
</feature>
<proteinExistence type="inferred from homology"/>
<evidence type="ECO:0000256" key="11">
    <source>
        <dbReference type="ARBA" id="ARBA00022737"/>
    </source>
</evidence>
<feature type="signal peptide" evidence="23">
    <location>
        <begin position="1"/>
        <end position="26"/>
    </location>
</feature>
<evidence type="ECO:0000256" key="10">
    <source>
        <dbReference type="ARBA" id="ARBA00022729"/>
    </source>
</evidence>
<dbReference type="EC" id="2.7.11.1" evidence="4"/>
<evidence type="ECO:0000259" key="24">
    <source>
        <dbReference type="PROSITE" id="PS50011"/>
    </source>
</evidence>
<evidence type="ECO:0000256" key="6">
    <source>
        <dbReference type="ARBA" id="ARBA00022553"/>
    </source>
</evidence>
<dbReference type="FunFam" id="3.30.200.20:FF:000309">
    <property type="entry name" value="Leucine-rich repeat receptor protein kinase MSP1"/>
    <property type="match status" value="1"/>
</dbReference>
<evidence type="ECO:0000256" key="4">
    <source>
        <dbReference type="ARBA" id="ARBA00012513"/>
    </source>
</evidence>
<dbReference type="FunFam" id="3.80.10.10:FF:000111">
    <property type="entry name" value="LRR receptor-like serine/threonine-protein kinase ERECTA"/>
    <property type="match status" value="1"/>
</dbReference>
<keyword evidence="6" id="KW-0597">Phosphoprotein</keyword>
<keyword evidence="11" id="KW-0677">Repeat</keyword>
<keyword evidence="26" id="KW-1185">Reference proteome</keyword>
<dbReference type="Gene3D" id="1.10.510.10">
    <property type="entry name" value="Transferase(Phosphotransferase) domain 1"/>
    <property type="match status" value="1"/>
</dbReference>
<dbReference type="Pfam" id="PF00560">
    <property type="entry name" value="LRR_1"/>
    <property type="match status" value="3"/>
</dbReference>
<feature type="domain" description="Protein kinase" evidence="24">
    <location>
        <begin position="443"/>
        <end position="712"/>
    </location>
</feature>
<evidence type="ECO:0000256" key="17">
    <source>
        <dbReference type="ARBA" id="ARBA00023170"/>
    </source>
</evidence>
<feature type="chain" id="PRO_5043752952" description="non-specific serine/threonine protein kinase" evidence="23">
    <location>
        <begin position="27"/>
        <end position="712"/>
    </location>
</feature>
<dbReference type="GO" id="GO:0005886">
    <property type="term" value="C:plasma membrane"/>
    <property type="evidence" value="ECO:0007669"/>
    <property type="project" value="UniProtKB-SubCell"/>
</dbReference>
<evidence type="ECO:0000256" key="8">
    <source>
        <dbReference type="ARBA" id="ARBA00022679"/>
    </source>
</evidence>
<comment type="subcellular location">
    <subcellularLocation>
        <location evidence="1">Cell membrane</location>
    </subcellularLocation>
    <subcellularLocation>
        <location evidence="2">Membrane</location>
        <topology evidence="2">Single-pass type I membrane protein</topology>
    </subcellularLocation>
</comment>
<dbReference type="FunFam" id="3.80.10.10:FF:000400">
    <property type="entry name" value="Nuclear pore complex protein NUP107"/>
    <property type="match status" value="1"/>
</dbReference>
<evidence type="ECO:0000256" key="23">
    <source>
        <dbReference type="SAM" id="SignalP"/>
    </source>
</evidence>
<dbReference type="InterPro" id="IPR013210">
    <property type="entry name" value="LRR_N_plant-typ"/>
</dbReference>
<dbReference type="PANTHER" id="PTHR48053">
    <property type="entry name" value="LEUCINE RICH REPEAT FAMILY PROTEIN, EXPRESSED"/>
    <property type="match status" value="1"/>
</dbReference>
<accession>A0AAV5HGF9</accession>
<protein>
    <recommendedName>
        <fullName evidence="4">non-specific serine/threonine protein kinase</fullName>
        <ecNumber evidence="4">2.7.11.1</ecNumber>
    </recommendedName>
</protein>
<evidence type="ECO:0000256" key="12">
    <source>
        <dbReference type="ARBA" id="ARBA00022741"/>
    </source>
</evidence>
<keyword evidence="16 22" id="KW-0472">Membrane</keyword>
<dbReference type="InterPro" id="IPR011009">
    <property type="entry name" value="Kinase-like_dom_sf"/>
</dbReference>
<dbReference type="AlphaFoldDB" id="A0AAV5HGF9"/>
<keyword evidence="7" id="KW-0433">Leucine-rich repeat</keyword>
<evidence type="ECO:0000256" key="13">
    <source>
        <dbReference type="ARBA" id="ARBA00022777"/>
    </source>
</evidence>
<keyword evidence="10 23" id="KW-0732">Signal</keyword>
<evidence type="ECO:0000256" key="16">
    <source>
        <dbReference type="ARBA" id="ARBA00023136"/>
    </source>
</evidence>
<dbReference type="SUPFAM" id="SSF52058">
    <property type="entry name" value="L domain-like"/>
    <property type="match status" value="1"/>
</dbReference>
<evidence type="ECO:0000256" key="1">
    <source>
        <dbReference type="ARBA" id="ARBA00004236"/>
    </source>
</evidence>
<dbReference type="Gene3D" id="3.80.10.10">
    <property type="entry name" value="Ribonuclease Inhibitor"/>
    <property type="match status" value="3"/>
</dbReference>